<feature type="non-terminal residue" evidence="2">
    <location>
        <position position="468"/>
    </location>
</feature>
<evidence type="ECO:0000313" key="3">
    <source>
        <dbReference type="EnsemblMetazoa" id="CapteP193258"/>
    </source>
</evidence>
<organism evidence="2">
    <name type="scientific">Capitella teleta</name>
    <name type="common">Polychaete worm</name>
    <dbReference type="NCBI Taxonomy" id="283909"/>
    <lineage>
        <taxon>Eukaryota</taxon>
        <taxon>Metazoa</taxon>
        <taxon>Spiralia</taxon>
        <taxon>Lophotrochozoa</taxon>
        <taxon>Annelida</taxon>
        <taxon>Polychaeta</taxon>
        <taxon>Sedentaria</taxon>
        <taxon>Scolecida</taxon>
        <taxon>Capitellidae</taxon>
        <taxon>Capitella</taxon>
    </lineage>
</organism>
<evidence type="ECO:0000256" key="1">
    <source>
        <dbReference type="SAM" id="Coils"/>
    </source>
</evidence>
<dbReference type="Proteomes" id="UP000014760">
    <property type="component" value="Unassembled WGS sequence"/>
</dbReference>
<reference evidence="2 4" key="2">
    <citation type="journal article" date="2013" name="Nature">
        <title>Insights into bilaterian evolution from three spiralian genomes.</title>
        <authorList>
            <person name="Simakov O."/>
            <person name="Marletaz F."/>
            <person name="Cho S.J."/>
            <person name="Edsinger-Gonzales E."/>
            <person name="Havlak P."/>
            <person name="Hellsten U."/>
            <person name="Kuo D.H."/>
            <person name="Larsson T."/>
            <person name="Lv J."/>
            <person name="Arendt D."/>
            <person name="Savage R."/>
            <person name="Osoegawa K."/>
            <person name="de Jong P."/>
            <person name="Grimwood J."/>
            <person name="Chapman J.A."/>
            <person name="Shapiro H."/>
            <person name="Aerts A."/>
            <person name="Otillar R.P."/>
            <person name="Terry A.Y."/>
            <person name="Boore J.L."/>
            <person name="Grigoriev I.V."/>
            <person name="Lindberg D.R."/>
            <person name="Seaver E.C."/>
            <person name="Weisblat D.A."/>
            <person name="Putnam N.H."/>
            <person name="Rokhsar D.S."/>
        </authorList>
    </citation>
    <scope>NUCLEOTIDE SEQUENCE</scope>
    <source>
        <strain evidence="2 4">I ESC-2004</strain>
    </source>
</reference>
<feature type="coiled-coil region" evidence="1">
    <location>
        <begin position="210"/>
        <end position="244"/>
    </location>
</feature>
<keyword evidence="4" id="KW-1185">Reference proteome</keyword>
<evidence type="ECO:0000313" key="2">
    <source>
        <dbReference type="EMBL" id="ELU10359.1"/>
    </source>
</evidence>
<keyword evidence="1" id="KW-0175">Coiled coil</keyword>
<dbReference type="EMBL" id="KB297588">
    <property type="protein sequence ID" value="ELU10359.1"/>
    <property type="molecule type" value="Genomic_DNA"/>
</dbReference>
<name>R7UVM1_CAPTE</name>
<reference evidence="3" key="3">
    <citation type="submission" date="2015-06" db="UniProtKB">
        <authorList>
            <consortium name="EnsemblMetazoa"/>
        </authorList>
    </citation>
    <scope>IDENTIFICATION</scope>
</reference>
<dbReference type="EMBL" id="AMQN01020718">
    <property type="status" value="NOT_ANNOTATED_CDS"/>
    <property type="molecule type" value="Genomic_DNA"/>
</dbReference>
<dbReference type="EnsemblMetazoa" id="CapteT193258">
    <property type="protein sequence ID" value="CapteP193258"/>
    <property type="gene ID" value="CapteG193258"/>
</dbReference>
<proteinExistence type="predicted"/>
<dbReference type="HOGENOM" id="CLU_584726_0_0_1"/>
<dbReference type="AlphaFoldDB" id="R7UVM1"/>
<reference evidence="4" key="1">
    <citation type="submission" date="2012-12" db="EMBL/GenBank/DDBJ databases">
        <authorList>
            <person name="Hellsten U."/>
            <person name="Grimwood J."/>
            <person name="Chapman J.A."/>
            <person name="Shapiro H."/>
            <person name="Aerts A."/>
            <person name="Otillar R.P."/>
            <person name="Terry A.Y."/>
            <person name="Boore J.L."/>
            <person name="Simakov O."/>
            <person name="Marletaz F."/>
            <person name="Cho S.-J."/>
            <person name="Edsinger-Gonzales E."/>
            <person name="Havlak P."/>
            <person name="Kuo D.-H."/>
            <person name="Larsson T."/>
            <person name="Lv J."/>
            <person name="Arendt D."/>
            <person name="Savage R."/>
            <person name="Osoegawa K."/>
            <person name="de Jong P."/>
            <person name="Lindberg D.R."/>
            <person name="Seaver E.C."/>
            <person name="Weisblat D.A."/>
            <person name="Putnam N.H."/>
            <person name="Grigoriev I.V."/>
            <person name="Rokhsar D.S."/>
        </authorList>
    </citation>
    <scope>NUCLEOTIDE SEQUENCE</scope>
    <source>
        <strain evidence="4">I ESC-2004</strain>
    </source>
</reference>
<gene>
    <name evidence="2" type="ORF">CAPTEDRAFT_193258</name>
</gene>
<sequence length="468" mass="52988">MEAARLTPKLRGGEDIQRLLSKHHVADFITNAWNKDLSEELLAEGLLPSYQRDLNKTEACKAILNIIRNKDQIVALCRALETCGFSGMAKSLIMDDAMLDDTIDHISEHESTSALRSSLRKSEQIARQWEHRARELEATQDLMVQWLKESNQNENQIAVEVGLLREKESLLESKLMQRSSGLKLWKLQEKHRTKEVTQFEKRIDELTRMLRSRDAELDQVKVQRSELEQKIHSLEVQANNKRKGLTEIPEHRMALPHQQSKVHVAVKLPTLVHAVEKYGSMDSVSGISASERLPFTDAVGNAVAKKKSKKSQIMFASSVEAGFKHVKQLMAHETWVSHEGQHFDLPNVSVTFPPNAIQSSTYVSVLEYPKDPHILNGLKATGLNKYLELCVIVGVQPYNAKVFRNLLVEVKNAHAFSQGRILVCSKMVDYCRHTEWTEALGGGLAKLSGDRALFHVRHLGLFATFRIL</sequence>
<protein>
    <submittedName>
        <fullName evidence="2 3">Uncharacterized protein</fullName>
    </submittedName>
</protein>
<evidence type="ECO:0000313" key="4">
    <source>
        <dbReference type="Proteomes" id="UP000014760"/>
    </source>
</evidence>
<accession>R7UVM1</accession>